<feature type="transmembrane region" description="Helical" evidence="1">
    <location>
        <begin position="28"/>
        <end position="50"/>
    </location>
</feature>
<reference evidence="3" key="2">
    <citation type="submission" date="2004-06" db="EMBL/GenBank/DDBJ databases">
        <title>Oryza sativa PAC P0663C08 genomic sequence.</title>
        <authorList>
            <person name="Chow T.-Y."/>
            <person name="Hsing Y.-I.C."/>
            <person name="Chen C.-S."/>
            <person name="Chen H.-H."/>
            <person name="Liu S.-M."/>
            <person name="Chao Y.-T."/>
            <person name="Chang S.-J."/>
            <person name="Chen H.-C."/>
            <person name="Chen S.-K."/>
            <person name="Chen T.-R."/>
            <person name="Chen Y.-L."/>
            <person name="Cheng C.-H."/>
            <person name="Chung C.-I."/>
            <person name="Han S.-Y."/>
            <person name="Hsiao S.-H."/>
            <person name="Hsiung J.-N."/>
            <person name="Hsu C.-H."/>
            <person name="Huang J.-J."/>
            <person name="Kau P.-I."/>
            <person name="Lee M.-C."/>
            <person name="Leu H.-L."/>
            <person name="Li Y.-F."/>
            <person name="Lin S.-J."/>
            <person name="Lin Y.-C."/>
            <person name="Wu S.-W."/>
            <person name="Yu C.-Y."/>
            <person name="Yu S.-W."/>
            <person name="Wu H.-P."/>
            <person name="Shaw J.-F."/>
        </authorList>
    </citation>
    <scope>NUCLEOTIDE SEQUENCE</scope>
</reference>
<feature type="signal peptide" evidence="2">
    <location>
        <begin position="1"/>
        <end position="21"/>
    </location>
</feature>
<keyword evidence="1" id="KW-0812">Transmembrane</keyword>
<reference evidence="5" key="3">
    <citation type="journal article" date="2005" name="Nature">
        <title>The map-based sequence of the rice genome.</title>
        <authorList>
            <consortium name="International rice genome sequencing project (IRGSP)"/>
            <person name="Matsumoto T."/>
            <person name="Wu J."/>
            <person name="Kanamori H."/>
            <person name="Katayose Y."/>
            <person name="Fujisawa M."/>
            <person name="Namiki N."/>
            <person name="Mizuno H."/>
            <person name="Yamamoto K."/>
            <person name="Antonio B.A."/>
            <person name="Baba T."/>
            <person name="Sakata K."/>
            <person name="Nagamura Y."/>
            <person name="Aoki H."/>
            <person name="Arikawa K."/>
            <person name="Arita K."/>
            <person name="Bito T."/>
            <person name="Chiden Y."/>
            <person name="Fujitsuka N."/>
            <person name="Fukunaka R."/>
            <person name="Hamada M."/>
            <person name="Harada C."/>
            <person name="Hayashi A."/>
            <person name="Hijishita S."/>
            <person name="Honda M."/>
            <person name="Hosokawa S."/>
            <person name="Ichikawa Y."/>
            <person name="Idonuma A."/>
            <person name="Iijima M."/>
            <person name="Ikeda M."/>
            <person name="Ikeno M."/>
            <person name="Ito K."/>
            <person name="Ito S."/>
            <person name="Ito T."/>
            <person name="Ito Y."/>
            <person name="Ito Y."/>
            <person name="Iwabuchi A."/>
            <person name="Kamiya K."/>
            <person name="Karasawa W."/>
            <person name="Kurita K."/>
            <person name="Katagiri S."/>
            <person name="Kikuta A."/>
            <person name="Kobayashi H."/>
            <person name="Kobayashi N."/>
            <person name="Machita K."/>
            <person name="Maehara T."/>
            <person name="Masukawa M."/>
            <person name="Mizubayashi T."/>
            <person name="Mukai Y."/>
            <person name="Nagasaki H."/>
            <person name="Nagata Y."/>
            <person name="Naito S."/>
            <person name="Nakashima M."/>
            <person name="Nakama Y."/>
            <person name="Nakamichi Y."/>
            <person name="Nakamura M."/>
            <person name="Meguro A."/>
            <person name="Negishi M."/>
            <person name="Ohta I."/>
            <person name="Ohta T."/>
            <person name="Okamoto M."/>
            <person name="Ono N."/>
            <person name="Saji S."/>
            <person name="Sakaguchi M."/>
            <person name="Sakai K."/>
            <person name="Shibata M."/>
            <person name="Shimokawa T."/>
            <person name="Song J."/>
            <person name="Takazaki Y."/>
            <person name="Terasawa K."/>
            <person name="Tsugane M."/>
            <person name="Tsuji K."/>
            <person name="Ueda S."/>
            <person name="Waki K."/>
            <person name="Yamagata H."/>
            <person name="Yamamoto M."/>
            <person name="Yamamoto S."/>
            <person name="Yamane H."/>
            <person name="Yoshiki S."/>
            <person name="Yoshihara R."/>
            <person name="Yukawa K."/>
            <person name="Zhong H."/>
            <person name="Yano M."/>
            <person name="Yuan Q."/>
            <person name="Ouyang S."/>
            <person name="Liu J."/>
            <person name="Jones K.M."/>
            <person name="Gansberger K."/>
            <person name="Moffat K."/>
            <person name="Hill J."/>
            <person name="Bera J."/>
            <person name="Fadrosh D."/>
            <person name="Jin S."/>
            <person name="Johri S."/>
            <person name="Kim M."/>
            <person name="Overton L."/>
            <person name="Reardon M."/>
            <person name="Tsitrin T."/>
            <person name="Vuong H."/>
            <person name="Weaver B."/>
            <person name="Ciecko A."/>
            <person name="Tallon L."/>
            <person name="Jackson J."/>
            <person name="Pai G."/>
            <person name="Aken S.V."/>
            <person name="Utterback T."/>
            <person name="Reidmuller S."/>
            <person name="Feldblyum T."/>
            <person name="Hsiao J."/>
            <person name="Zismann V."/>
            <person name="Iobst S."/>
            <person name="de Vazeille A.R."/>
            <person name="Buell C.R."/>
            <person name="Ying K."/>
            <person name="Li Y."/>
            <person name="Lu T."/>
            <person name="Huang Y."/>
            <person name="Zhao Q."/>
            <person name="Feng Q."/>
            <person name="Zhang L."/>
            <person name="Zhu J."/>
            <person name="Weng Q."/>
            <person name="Mu J."/>
            <person name="Lu Y."/>
            <person name="Fan D."/>
            <person name="Liu Y."/>
            <person name="Guan J."/>
            <person name="Zhang Y."/>
            <person name="Yu S."/>
            <person name="Liu X."/>
            <person name="Zhang Y."/>
            <person name="Hong G."/>
            <person name="Han B."/>
            <person name="Choisne N."/>
            <person name="Demange N."/>
            <person name="Orjeda G."/>
            <person name="Samain S."/>
            <person name="Cattolico L."/>
            <person name="Pelletier E."/>
            <person name="Couloux A."/>
            <person name="Segurens B."/>
            <person name="Wincker P."/>
            <person name="D'Hont A."/>
            <person name="Scarpelli C."/>
            <person name="Weissenbach J."/>
            <person name="Salanoubat M."/>
            <person name="Quetier F."/>
            <person name="Yu Y."/>
            <person name="Kim H.R."/>
            <person name="Rambo T."/>
            <person name="Currie J."/>
            <person name="Collura K."/>
            <person name="Luo M."/>
            <person name="Yang T."/>
            <person name="Ammiraju J.S.S."/>
            <person name="Engler F."/>
            <person name="Soderlund C."/>
            <person name="Wing R.A."/>
            <person name="Palmer L.E."/>
            <person name="de la Bastide M."/>
            <person name="Spiegel L."/>
            <person name="Nascimento L."/>
            <person name="Zutavern T."/>
            <person name="O'Shaughnessy A."/>
            <person name="Dike S."/>
            <person name="Dedhia N."/>
            <person name="Preston R."/>
            <person name="Balija V."/>
            <person name="McCombie W.R."/>
            <person name="Chow T."/>
            <person name="Chen H."/>
            <person name="Chung M."/>
            <person name="Chen C."/>
            <person name="Shaw J."/>
            <person name="Wu H."/>
            <person name="Hsiao K."/>
            <person name="Chao Y."/>
            <person name="Chu M."/>
            <person name="Cheng C."/>
            <person name="Hour A."/>
            <person name="Lee P."/>
            <person name="Lin S."/>
            <person name="Lin Y."/>
            <person name="Liou J."/>
            <person name="Liu S."/>
            <person name="Hsing Y."/>
            <person name="Raghuvanshi S."/>
            <person name="Mohanty A."/>
            <person name="Bharti A.K."/>
            <person name="Gaur A."/>
            <person name="Gupta V."/>
            <person name="Kumar D."/>
            <person name="Ravi V."/>
            <person name="Vij S."/>
            <person name="Kapur A."/>
            <person name="Khurana P."/>
            <person name="Khurana P."/>
            <person name="Khurana J.P."/>
            <person name="Tyagi A.K."/>
            <person name="Gaikwad K."/>
            <person name="Singh A."/>
            <person name="Dalal V."/>
            <person name="Srivastava S."/>
            <person name="Dixit A."/>
            <person name="Pal A.K."/>
            <person name="Ghazi I.A."/>
            <person name="Yadav M."/>
            <person name="Pandit A."/>
            <person name="Bhargava A."/>
            <person name="Sureshbabu K."/>
            <person name="Batra K."/>
            <person name="Sharma T.R."/>
            <person name="Mohapatra T."/>
            <person name="Singh N.K."/>
            <person name="Messing J."/>
            <person name="Nelson A.B."/>
            <person name="Fuks G."/>
            <person name="Kavchok S."/>
            <person name="Keizer G."/>
            <person name="Linton E."/>
            <person name="Llaca V."/>
            <person name="Song R."/>
            <person name="Tanyolac B."/>
            <person name="Young S."/>
            <person name="Ho-Il K."/>
            <person name="Hahn J.H."/>
            <person name="Sangsakoo G."/>
            <person name="Vanavichit A."/>
            <person name="de Mattos Luiz.A.T."/>
            <person name="Zimmer P.D."/>
            <person name="Malone G."/>
            <person name="Dellagostin O."/>
            <person name="de Oliveira A.C."/>
            <person name="Bevan M."/>
            <person name="Bancroft I."/>
            <person name="Minx P."/>
            <person name="Cordum H."/>
            <person name="Wilson R."/>
            <person name="Cheng Z."/>
            <person name="Jin W."/>
            <person name="Jiang J."/>
            <person name="Leong S.A."/>
            <person name="Iwama H."/>
            <person name="Gojobori T."/>
            <person name="Itoh T."/>
            <person name="Niimura Y."/>
            <person name="Fujii Y."/>
            <person name="Habara T."/>
            <person name="Sakai H."/>
            <person name="Sato Y."/>
            <person name="Wilson G."/>
            <person name="Kumar K."/>
            <person name="McCouch S."/>
            <person name="Juretic N."/>
            <person name="Hoen D."/>
            <person name="Wright S."/>
            <person name="Bruskiewich R."/>
            <person name="Bureau T."/>
            <person name="Miyao A."/>
            <person name="Hirochika H."/>
            <person name="Nishikawa T."/>
            <person name="Kadowaki K."/>
            <person name="Sugiura M."/>
            <person name="Burr B."/>
            <person name="Sasaki T."/>
        </authorList>
    </citation>
    <scope>NUCLEOTIDE SEQUENCE [LARGE SCALE GENOMIC DNA]</scope>
    <source>
        <strain evidence="5">cv. Nipponbare</strain>
    </source>
</reference>
<dbReference type="AlphaFoldDB" id="Q6L4S7"/>
<protein>
    <submittedName>
        <fullName evidence="3">Uncharacterized protein</fullName>
    </submittedName>
</protein>
<feature type="transmembrane region" description="Helical" evidence="1">
    <location>
        <begin position="71"/>
        <end position="90"/>
    </location>
</feature>
<keyword evidence="1" id="KW-0472">Membrane</keyword>
<keyword evidence="2" id="KW-0732">Signal</keyword>
<sequence length="119" mass="12792">MAQPAALALLLPVLLLVGVDDIEPLPELLVNCTSRLCPAGIAVFLMGYAYAYARSRGNTAPLKKTTNSTTVLLKMMPLLLLLLLVAPGLGTAARPQSTNCLLERIIVSKGPISMHYWTF</sequence>
<reference evidence="4" key="1">
    <citation type="submission" date="2004-06" db="EMBL/GenBank/DDBJ databases">
        <title>Oryza sativa BAC OSJNBa0022J22 genomic sequence.</title>
        <authorList>
            <person name="Chow T.-Y."/>
            <person name="Hsing Y.-I.C."/>
            <person name="Chen C.-S."/>
            <person name="Chen H.-H."/>
            <person name="Liu S.-M."/>
            <person name="Chao Y.-T."/>
            <person name="Chang S.-J."/>
            <person name="Chen H.-C."/>
            <person name="Chen S.-K."/>
            <person name="Chen T.-R."/>
            <person name="Chen Y.-L."/>
            <person name="Cheng C.-H."/>
            <person name="Chung C.-I."/>
            <person name="Han S.-Y."/>
            <person name="Hsiao S.-H."/>
            <person name="Hsiung J.-N."/>
            <person name="Hsu C.-H."/>
            <person name="Huang J.-J."/>
            <person name="Kau P.-I."/>
            <person name="Lee M.-C."/>
            <person name="Leu H.-L."/>
            <person name="Li Y.-F."/>
            <person name="Lin S.-J."/>
            <person name="Lin Y.-C."/>
            <person name="Wu S.-W."/>
            <person name="Yu C.-Y."/>
            <person name="Yu S.-W."/>
            <person name="Wu H.-P."/>
            <person name="Shaw J.-F."/>
        </authorList>
    </citation>
    <scope>NUCLEOTIDE SEQUENCE</scope>
</reference>
<reference evidence="5" key="4">
    <citation type="journal article" date="2008" name="Nucleic Acids Res.">
        <title>The rice annotation project database (RAP-DB): 2008 update.</title>
        <authorList>
            <consortium name="The rice annotation project (RAP)"/>
        </authorList>
    </citation>
    <scope>GENOME REANNOTATION</scope>
    <source>
        <strain evidence="5">cv. Nipponbare</strain>
    </source>
</reference>
<dbReference type="EMBL" id="AC136216">
    <property type="protein sequence ID" value="AAT58821.1"/>
    <property type="molecule type" value="Genomic_DNA"/>
</dbReference>
<evidence type="ECO:0000313" key="5">
    <source>
        <dbReference type="Proteomes" id="UP000000763"/>
    </source>
</evidence>
<evidence type="ECO:0000313" key="3">
    <source>
        <dbReference type="EMBL" id="AAT44293.1"/>
    </source>
</evidence>
<evidence type="ECO:0000256" key="1">
    <source>
        <dbReference type="SAM" id="Phobius"/>
    </source>
</evidence>
<dbReference type="EMBL" id="AC130728">
    <property type="protein sequence ID" value="AAT44293.1"/>
    <property type="molecule type" value="Genomic_DNA"/>
</dbReference>
<evidence type="ECO:0000313" key="4">
    <source>
        <dbReference type="EMBL" id="AAT58821.1"/>
    </source>
</evidence>
<dbReference type="Proteomes" id="UP000000763">
    <property type="component" value="Chromosome 5"/>
</dbReference>
<evidence type="ECO:0000256" key="2">
    <source>
        <dbReference type="SAM" id="SignalP"/>
    </source>
</evidence>
<organism evidence="3 5">
    <name type="scientific">Oryza sativa subsp. japonica</name>
    <name type="common">Rice</name>
    <dbReference type="NCBI Taxonomy" id="39947"/>
    <lineage>
        <taxon>Eukaryota</taxon>
        <taxon>Viridiplantae</taxon>
        <taxon>Streptophyta</taxon>
        <taxon>Embryophyta</taxon>
        <taxon>Tracheophyta</taxon>
        <taxon>Spermatophyta</taxon>
        <taxon>Magnoliopsida</taxon>
        <taxon>Liliopsida</taxon>
        <taxon>Poales</taxon>
        <taxon>Poaceae</taxon>
        <taxon>BOP clade</taxon>
        <taxon>Oryzoideae</taxon>
        <taxon>Oryzeae</taxon>
        <taxon>Oryzinae</taxon>
        <taxon>Oryza</taxon>
        <taxon>Oryza sativa</taxon>
    </lineage>
</organism>
<proteinExistence type="predicted"/>
<keyword evidence="1" id="KW-1133">Transmembrane helix</keyword>
<feature type="chain" id="PRO_5010142270" evidence="2">
    <location>
        <begin position="22"/>
        <end position="119"/>
    </location>
</feature>
<accession>Q6L4S7</accession>
<name>Q6L4S7_ORYSJ</name>
<gene>
    <name evidence="4" type="ORF">OSJNBa0022J22.15</name>
    <name evidence="3" type="ORF">P0663C08.1</name>
</gene>